<dbReference type="PANTHER" id="PTHR11012:SF30">
    <property type="entry name" value="PROTEIN KINASE-LIKE DOMAIN-CONTAINING"/>
    <property type="match status" value="1"/>
</dbReference>
<dbReference type="SMART" id="SM00587">
    <property type="entry name" value="CHK"/>
    <property type="match status" value="1"/>
</dbReference>
<dbReference type="Gene3D" id="3.90.1200.10">
    <property type="match status" value="1"/>
</dbReference>
<name>M9MDH2_PSEA3</name>
<dbReference type="AlphaFoldDB" id="M9MDH2"/>
<dbReference type="Pfam" id="PF02958">
    <property type="entry name" value="EcKL"/>
    <property type="match status" value="1"/>
</dbReference>
<reference evidence="3" key="1">
    <citation type="journal article" date="2013" name="Genome Announc.">
        <title>Genome sequence of the basidiomycetous yeast Pseudozyma antarctica T-34, a producer of the glycolipid biosurfactants mannosylerythritol lipids.</title>
        <authorList>
            <person name="Morita T."/>
            <person name="Koike H."/>
            <person name="Koyama Y."/>
            <person name="Hagiwara H."/>
            <person name="Ito E."/>
            <person name="Fukuoka T."/>
            <person name="Imura T."/>
            <person name="Machida M."/>
            <person name="Kitamoto D."/>
        </authorList>
    </citation>
    <scope>NUCLEOTIDE SEQUENCE [LARGE SCALE GENOMIC DNA]</scope>
    <source>
        <strain evidence="3">T-34</strain>
    </source>
</reference>
<evidence type="ECO:0000313" key="2">
    <source>
        <dbReference type="EMBL" id="GAC74428.1"/>
    </source>
</evidence>
<dbReference type="EMBL" id="DF196777">
    <property type="protein sequence ID" value="GAC74428.1"/>
    <property type="molecule type" value="Genomic_DNA"/>
</dbReference>
<evidence type="ECO:0000313" key="3">
    <source>
        <dbReference type="Proteomes" id="UP000011976"/>
    </source>
</evidence>
<evidence type="ECO:0000259" key="1">
    <source>
        <dbReference type="SMART" id="SM00587"/>
    </source>
</evidence>
<dbReference type="PANTHER" id="PTHR11012">
    <property type="entry name" value="PROTEIN KINASE-LIKE DOMAIN-CONTAINING"/>
    <property type="match status" value="1"/>
</dbReference>
<dbReference type="InterPro" id="IPR004119">
    <property type="entry name" value="EcKL"/>
</dbReference>
<organism evidence="2 3">
    <name type="scientific">Pseudozyma antarctica (strain T-34)</name>
    <name type="common">Yeast</name>
    <name type="synonym">Candida antarctica</name>
    <dbReference type="NCBI Taxonomy" id="1151754"/>
    <lineage>
        <taxon>Eukaryota</taxon>
        <taxon>Fungi</taxon>
        <taxon>Dikarya</taxon>
        <taxon>Basidiomycota</taxon>
        <taxon>Ustilaginomycotina</taxon>
        <taxon>Ustilaginomycetes</taxon>
        <taxon>Ustilaginales</taxon>
        <taxon>Ustilaginaceae</taxon>
        <taxon>Moesziomyces</taxon>
    </lineage>
</organism>
<feature type="domain" description="CHK kinase-like" evidence="1">
    <location>
        <begin position="146"/>
        <end position="333"/>
    </location>
</feature>
<sequence length="399" mass="45021">MSGSAASNVEHADLHAQATIALLRPQSGAITMQRDELESLLESLLPGTRISRSTHLSELWAGYGHIYRLTLSPSPSRDATYIVKTICPPPSARDEQDEGHLRKMLSYRIEANFYRDFSARLASPDDGCHIPTLHAASSSDHEAQTLVLEDLAIRFPVLAERRGTLNDAQLNKALEWLASFHARSWNTQSDSFCPPPLQAETWSGRGLWQQGGYHYLATRRDELSNIEPRSRWGQLGLHAHSDLPTVVDWCLNNPTDRSRLCLIHGDVKAANMAFSRDTRHMAMYDFQYVGIGLGVQDLAKFLTTSIPSHHLARGGEEALLRTYHRALLDRLPAGAQYEFDDLMHDWQLALVAWVRFLAGWSGGFWGNVDWLTSRVEAILTDPNWLHTIRQRYHAHTQSQ</sequence>
<dbReference type="InterPro" id="IPR015897">
    <property type="entry name" value="CHK_kinase-like"/>
</dbReference>
<dbReference type="SUPFAM" id="SSF56112">
    <property type="entry name" value="Protein kinase-like (PK-like)"/>
    <property type="match status" value="1"/>
</dbReference>
<protein>
    <recommendedName>
        <fullName evidence="1">CHK kinase-like domain-containing protein</fullName>
    </recommendedName>
</protein>
<accession>M9MDH2</accession>
<dbReference type="OrthoDB" id="411145at2759"/>
<dbReference type="Proteomes" id="UP000011976">
    <property type="component" value="Unassembled WGS sequence"/>
</dbReference>
<gene>
    <name evidence="2" type="ORF">PANT_11d00050</name>
</gene>
<proteinExistence type="predicted"/>
<dbReference type="InterPro" id="IPR011009">
    <property type="entry name" value="Kinase-like_dom_sf"/>
</dbReference>
<dbReference type="STRING" id="1151754.M9MDH2"/>